<proteinExistence type="predicted"/>
<evidence type="ECO:0000256" key="2">
    <source>
        <dbReference type="SAM" id="SignalP"/>
    </source>
</evidence>
<dbReference type="STRING" id="54915.ADS79_32470"/>
<keyword evidence="1" id="KW-1133">Transmembrane helix</keyword>
<feature type="signal peptide" evidence="2">
    <location>
        <begin position="1"/>
        <end position="30"/>
    </location>
</feature>
<name>A0A0K9YJ40_9BACL</name>
<keyword evidence="1" id="KW-0472">Membrane</keyword>
<gene>
    <name evidence="3" type="ORF">ADS79_32470</name>
</gene>
<dbReference type="Proteomes" id="UP000036834">
    <property type="component" value="Unassembled WGS sequence"/>
</dbReference>
<protein>
    <recommendedName>
        <fullName evidence="5">Transposase</fullName>
    </recommendedName>
</protein>
<dbReference type="EMBL" id="LGIQ01000017">
    <property type="protein sequence ID" value="KNB68684.1"/>
    <property type="molecule type" value="Genomic_DNA"/>
</dbReference>
<accession>A0A0K9YJ40</accession>
<evidence type="ECO:0000256" key="1">
    <source>
        <dbReference type="SAM" id="Phobius"/>
    </source>
</evidence>
<keyword evidence="1" id="KW-0812">Transmembrane</keyword>
<evidence type="ECO:0008006" key="5">
    <source>
        <dbReference type="Google" id="ProtNLM"/>
    </source>
</evidence>
<comment type="caution">
    <text evidence="3">The sequence shown here is derived from an EMBL/GenBank/DDBJ whole genome shotgun (WGS) entry which is preliminary data.</text>
</comment>
<dbReference type="PATRIC" id="fig|54915.3.peg.600"/>
<evidence type="ECO:0000313" key="3">
    <source>
        <dbReference type="EMBL" id="KNB68684.1"/>
    </source>
</evidence>
<feature type="chain" id="PRO_5038353211" description="Transposase" evidence="2">
    <location>
        <begin position="31"/>
        <end position="172"/>
    </location>
</feature>
<dbReference type="AlphaFoldDB" id="A0A0K9YJ40"/>
<feature type="transmembrane region" description="Helical" evidence="1">
    <location>
        <begin position="81"/>
        <end position="99"/>
    </location>
</feature>
<evidence type="ECO:0000313" key="4">
    <source>
        <dbReference type="Proteomes" id="UP000036834"/>
    </source>
</evidence>
<reference evidence="4" key="1">
    <citation type="submission" date="2015-07" db="EMBL/GenBank/DDBJ databases">
        <title>Genome sequencing project for genomic taxonomy and phylogenomics of Bacillus-like bacteria.</title>
        <authorList>
            <person name="Liu B."/>
            <person name="Wang J."/>
            <person name="Zhu Y."/>
            <person name="Liu G."/>
            <person name="Chen Q."/>
            <person name="Chen Z."/>
            <person name="Lan J."/>
            <person name="Che J."/>
            <person name="Ge C."/>
            <person name="Shi H."/>
            <person name="Pan Z."/>
            <person name="Liu X."/>
        </authorList>
    </citation>
    <scope>NUCLEOTIDE SEQUENCE [LARGE SCALE GENOMIC DNA]</scope>
    <source>
        <strain evidence="4">DSM 9887</strain>
    </source>
</reference>
<sequence>MLSRPNAFIRTLWFSLLAICLCFFPSSSISGEPTVPDAQASYTALHKGVFHLVSYRLHTPVKIFVQKQQALFLPVKPINTLYLLLALLVSFLFIVQTRLKWIILMPIKYGSRFVDSLLKGMQSQPERRMKNEIYKKRSGNDSRNDQRYQGFFHRPSRCGDRFVRFEILRRIA</sequence>
<organism evidence="3 4">
    <name type="scientific">Brevibacillus reuszeri</name>
    <dbReference type="NCBI Taxonomy" id="54915"/>
    <lineage>
        <taxon>Bacteria</taxon>
        <taxon>Bacillati</taxon>
        <taxon>Bacillota</taxon>
        <taxon>Bacilli</taxon>
        <taxon>Bacillales</taxon>
        <taxon>Paenibacillaceae</taxon>
        <taxon>Brevibacillus</taxon>
    </lineage>
</organism>
<keyword evidence="2" id="KW-0732">Signal</keyword>